<gene>
    <name evidence="2" type="ORF">ACFSW8_09175</name>
</gene>
<evidence type="ECO:0008006" key="4">
    <source>
        <dbReference type="Google" id="ProtNLM"/>
    </source>
</evidence>
<dbReference type="RefSeq" id="WP_377089448.1">
    <property type="nucleotide sequence ID" value="NZ_JBHSJL010000014.1"/>
</dbReference>
<evidence type="ECO:0000256" key="1">
    <source>
        <dbReference type="SAM" id="SignalP"/>
    </source>
</evidence>
<accession>A0ABW4ZAX8</accession>
<keyword evidence="1" id="KW-0732">Signal</keyword>
<dbReference type="Proteomes" id="UP001597389">
    <property type="component" value="Unassembled WGS sequence"/>
</dbReference>
<evidence type="ECO:0000313" key="2">
    <source>
        <dbReference type="EMBL" id="MFD2159068.1"/>
    </source>
</evidence>
<reference evidence="3" key="1">
    <citation type="journal article" date="2019" name="Int. J. Syst. Evol. Microbiol.">
        <title>The Global Catalogue of Microorganisms (GCM) 10K type strain sequencing project: providing services to taxonomists for standard genome sequencing and annotation.</title>
        <authorList>
            <consortium name="The Broad Institute Genomics Platform"/>
            <consortium name="The Broad Institute Genome Sequencing Center for Infectious Disease"/>
            <person name="Wu L."/>
            <person name="Ma J."/>
        </authorList>
    </citation>
    <scope>NUCLEOTIDE SEQUENCE [LARGE SCALE GENOMIC DNA]</scope>
    <source>
        <strain evidence="3">CCUG 57942</strain>
    </source>
</reference>
<proteinExistence type="predicted"/>
<keyword evidence="3" id="KW-1185">Reference proteome</keyword>
<protein>
    <recommendedName>
        <fullName evidence="4">DUF3108 domain-containing protein</fullName>
    </recommendedName>
</protein>
<sequence>MIRHLYLFALVSSFLTCLALGQSSKLGKTFYIACWSEWGDESVYIESVQKDSRKKSMVEVGIHPMSYSSPYGYVSGKPIKLYKKTGDPEKPFQVIKSLVIPSKVKKPLVMMVKGKTQWNYQVYDIHPSVFPYGSYKMVNFTSKDIYVKMGEKKLSLKPKQARSVVFSINSVKKAIHCQSWHNENGEMIRVYSNMFMNRSSKRSLMFFYTTVDSRGEAVVRTKSLVDFKPS</sequence>
<evidence type="ECO:0000313" key="3">
    <source>
        <dbReference type="Proteomes" id="UP001597389"/>
    </source>
</evidence>
<feature type="signal peptide" evidence="1">
    <location>
        <begin position="1"/>
        <end position="19"/>
    </location>
</feature>
<comment type="caution">
    <text evidence="2">The sequence shown here is derived from an EMBL/GenBank/DDBJ whole genome shotgun (WGS) entry which is preliminary data.</text>
</comment>
<name>A0ABW4ZAX8_9BACT</name>
<dbReference type="EMBL" id="JBHUJB010000036">
    <property type="protein sequence ID" value="MFD2159068.1"/>
    <property type="molecule type" value="Genomic_DNA"/>
</dbReference>
<feature type="chain" id="PRO_5047227087" description="DUF3108 domain-containing protein" evidence="1">
    <location>
        <begin position="20"/>
        <end position="230"/>
    </location>
</feature>
<organism evidence="2 3">
    <name type="scientific">Rubritalea tangerina</name>
    <dbReference type="NCBI Taxonomy" id="430798"/>
    <lineage>
        <taxon>Bacteria</taxon>
        <taxon>Pseudomonadati</taxon>
        <taxon>Verrucomicrobiota</taxon>
        <taxon>Verrucomicrobiia</taxon>
        <taxon>Verrucomicrobiales</taxon>
        <taxon>Rubritaleaceae</taxon>
        <taxon>Rubritalea</taxon>
    </lineage>
</organism>